<dbReference type="EMBL" id="CP053085">
    <property type="protein sequence ID" value="QJR34564.1"/>
    <property type="molecule type" value="Genomic_DNA"/>
</dbReference>
<accession>A0A6M4IHI5</accession>
<evidence type="ECO:0000313" key="2">
    <source>
        <dbReference type="EMBL" id="QJR34564.1"/>
    </source>
</evidence>
<keyword evidence="3" id="KW-1185">Reference proteome</keyword>
<dbReference type="SUPFAM" id="SSF53474">
    <property type="entry name" value="alpha/beta-Hydrolases"/>
    <property type="match status" value="1"/>
</dbReference>
<dbReference type="RefSeq" id="WP_171223991.1">
    <property type="nucleotide sequence ID" value="NZ_CP053085.1"/>
</dbReference>
<sequence>MRRWKSERVRVLLLSTLATTLVAGACVAPLKLARDDSDVVLSRQLLAAPNPSQKGSFAVKSLYYGSGTDKQRAVYRDSVTLKTAVVNGAKFASAPDPKQAQIRKKYWGFDFTKLPVNGRVWYPDAPGPFPLVLVVHGNHDMKQFSDPGYQYLGELLASRGYIVASVDENFLNGNIRGENDARGWMLLKHLQSWKRFNDSTGSPLQGKVDMHNIALMGHSRGGEAVTVAGAFNRLAYYPDDATVKFDFNFDIKSLVAIAPVDGQYRPADKPTPVANYNYLLMHGSHDGDVSTFNGLAQYERIRFTDGKPWFKSAVFVYRANHGQWNTTWGSLDGGPRSARSLDTRGFLSQADQRKFAEVYIAAFLDATLRGKSEYLPMFRDHRVVGQWLPKTMYTTRFQESGFRTAADFEEDVDVTSGSVRGIALSSDSVAVWKESPVPFRARGSTQAHNAVTIGWNNRIAGDDTTKLGKPASFAMQVSDSLRTSWNVGASSSLVFSLTPTDAKPGPRAAARDTTKKADSLSKSAAKKPAPKKPAPKDVKPDTVAVDLSIEVTDAAGRSASLPLSAYGVVRRPLESYVYRRAGRDKQRFANVYEIVLQTYAIPLADFTRATPGFDPARITHVRWRFDRSVAGTIILDNIGFSNMRPEFTAQTIGAAR</sequence>
<name>A0A6M4IHI5_9BACT</name>
<evidence type="ECO:0000256" key="1">
    <source>
        <dbReference type="SAM" id="MobiDB-lite"/>
    </source>
</evidence>
<dbReference type="GO" id="GO:0047746">
    <property type="term" value="F:chlorophyllase activity"/>
    <property type="evidence" value="ECO:0007669"/>
    <property type="project" value="TreeGrafter"/>
</dbReference>
<protein>
    <recommendedName>
        <fullName evidence="4">Alpha/beta hydrolase</fullName>
    </recommendedName>
</protein>
<dbReference type="KEGG" id="ggr:HKW67_03035"/>
<dbReference type="Gene3D" id="3.40.50.1820">
    <property type="entry name" value="alpha/beta hydrolase"/>
    <property type="match status" value="1"/>
</dbReference>
<feature type="region of interest" description="Disordered" evidence="1">
    <location>
        <begin position="496"/>
        <end position="539"/>
    </location>
</feature>
<dbReference type="Pfam" id="PF07224">
    <property type="entry name" value="Chlorophyllase"/>
    <property type="match status" value="1"/>
</dbReference>
<dbReference type="Gene3D" id="2.60.120.430">
    <property type="entry name" value="Galactose-binding lectin"/>
    <property type="match status" value="1"/>
</dbReference>
<dbReference type="PANTHER" id="PTHR33428">
    <property type="entry name" value="CHLOROPHYLLASE-2, CHLOROPLASTIC"/>
    <property type="match status" value="1"/>
</dbReference>
<dbReference type="PANTHER" id="PTHR33428:SF14">
    <property type="entry name" value="CARBOXYLESTERASE TYPE B DOMAIN-CONTAINING PROTEIN"/>
    <property type="match status" value="1"/>
</dbReference>
<dbReference type="PROSITE" id="PS51257">
    <property type="entry name" value="PROKAR_LIPOPROTEIN"/>
    <property type="match status" value="1"/>
</dbReference>
<feature type="compositionally biased region" description="Basic and acidic residues" evidence="1">
    <location>
        <begin position="509"/>
        <end position="519"/>
    </location>
</feature>
<dbReference type="InterPro" id="IPR029058">
    <property type="entry name" value="AB_hydrolase_fold"/>
</dbReference>
<dbReference type="Proteomes" id="UP000500938">
    <property type="component" value="Chromosome"/>
</dbReference>
<evidence type="ECO:0008006" key="4">
    <source>
        <dbReference type="Google" id="ProtNLM"/>
    </source>
</evidence>
<dbReference type="InterPro" id="IPR017395">
    <property type="entry name" value="Chlorophyllase-like"/>
</dbReference>
<reference evidence="2 3" key="1">
    <citation type="submission" date="2020-05" db="EMBL/GenBank/DDBJ databases">
        <title>Complete genome sequence of Gemmatimonas greenlandica TET16.</title>
        <authorList>
            <person name="Zeng Y."/>
        </authorList>
    </citation>
    <scope>NUCLEOTIDE SEQUENCE [LARGE SCALE GENOMIC DNA]</scope>
    <source>
        <strain evidence="2 3">TET16</strain>
    </source>
</reference>
<evidence type="ECO:0000313" key="3">
    <source>
        <dbReference type="Proteomes" id="UP000500938"/>
    </source>
</evidence>
<gene>
    <name evidence="2" type="ORF">HKW67_03035</name>
</gene>
<dbReference type="GO" id="GO:0015996">
    <property type="term" value="P:chlorophyll catabolic process"/>
    <property type="evidence" value="ECO:0007669"/>
    <property type="project" value="TreeGrafter"/>
</dbReference>
<organism evidence="2 3">
    <name type="scientific">Gemmatimonas groenlandica</name>
    <dbReference type="NCBI Taxonomy" id="2732249"/>
    <lineage>
        <taxon>Bacteria</taxon>
        <taxon>Pseudomonadati</taxon>
        <taxon>Gemmatimonadota</taxon>
        <taxon>Gemmatimonadia</taxon>
        <taxon>Gemmatimonadales</taxon>
        <taxon>Gemmatimonadaceae</taxon>
        <taxon>Gemmatimonas</taxon>
    </lineage>
</organism>
<proteinExistence type="predicted"/>
<dbReference type="AlphaFoldDB" id="A0A6M4IHI5"/>